<dbReference type="InterPro" id="IPR003439">
    <property type="entry name" value="ABC_transporter-like_ATP-bd"/>
</dbReference>
<dbReference type="PROSITE" id="PS00211">
    <property type="entry name" value="ABC_TRANSPORTER_1"/>
    <property type="match status" value="1"/>
</dbReference>
<evidence type="ECO:0000313" key="9">
    <source>
        <dbReference type="Proteomes" id="UP000460272"/>
    </source>
</evidence>
<sequence length="270" mass="28624">MTYTVNAVPTLNAVGIRKAFRSKTVLDGVDLAVAAGQIVALLGPNGAGKTTLIRILATLLRPDGGSATVAGHDLLADPVGVRRAISLTGQYAAVDNMLTGEENLRMMARLRHLPPRAARDRVTQLLAAFDLADARRRLVKTYSGGMRRRLDLAASMIVRPELLFLDEPTTGLDPRSRDQLWSAVKGLADDGVTVLLTTQYLAEAEQLADHIAVLHQGRIVAEGTAGQLKSGLGVASLDEVFLALTASDDSSASDSAADRNVTDYATGVTR</sequence>
<keyword evidence="3" id="KW-0547">Nucleotide-binding</keyword>
<comment type="caution">
    <text evidence="8">The sequence shown here is derived from an EMBL/GenBank/DDBJ whole genome shotgun (WGS) entry which is preliminary data.</text>
</comment>
<protein>
    <submittedName>
        <fullName evidence="8">ATP-binding cassette domain-containing protein</fullName>
    </submittedName>
</protein>
<dbReference type="GO" id="GO:0046677">
    <property type="term" value="P:response to antibiotic"/>
    <property type="evidence" value="ECO:0007669"/>
    <property type="project" value="UniProtKB-KW"/>
</dbReference>
<keyword evidence="9" id="KW-1185">Reference proteome</keyword>
<feature type="domain" description="ABC transporter" evidence="7">
    <location>
        <begin position="11"/>
        <end position="241"/>
    </location>
</feature>
<keyword evidence="2" id="KW-0813">Transport</keyword>
<reference evidence="8 9" key="1">
    <citation type="submission" date="2018-11" db="EMBL/GenBank/DDBJ databases">
        <title>Trebonia kvetii gen.nov., sp.nov., a novel acidophilic actinobacterium, and proposal of the new actinobacterial family Treboniaceae fam. nov.</title>
        <authorList>
            <person name="Rapoport D."/>
            <person name="Sagova-Mareckova M."/>
            <person name="Sedlacek I."/>
            <person name="Provaznik J."/>
            <person name="Kralova S."/>
            <person name="Pavlinic D."/>
            <person name="Benes V."/>
            <person name="Kopecky J."/>
        </authorList>
    </citation>
    <scope>NUCLEOTIDE SEQUENCE [LARGE SCALE GENOMIC DNA]</scope>
    <source>
        <strain evidence="8 9">15Tr583</strain>
    </source>
</reference>
<dbReference type="EMBL" id="RPFW01000003">
    <property type="protein sequence ID" value="TVZ04378.1"/>
    <property type="molecule type" value="Genomic_DNA"/>
</dbReference>
<dbReference type="InterPro" id="IPR003593">
    <property type="entry name" value="AAA+_ATPase"/>
</dbReference>
<evidence type="ECO:0000256" key="3">
    <source>
        <dbReference type="ARBA" id="ARBA00022741"/>
    </source>
</evidence>
<evidence type="ECO:0000259" key="7">
    <source>
        <dbReference type="PROSITE" id="PS50893"/>
    </source>
</evidence>
<comment type="subcellular location">
    <subcellularLocation>
        <location evidence="1">Cell membrane</location>
        <topology evidence="1">Peripheral membrane protein</topology>
    </subcellularLocation>
</comment>
<accession>A0A6P2BZK1</accession>
<dbReference type="GO" id="GO:0005886">
    <property type="term" value="C:plasma membrane"/>
    <property type="evidence" value="ECO:0007669"/>
    <property type="project" value="UniProtKB-SubCell"/>
</dbReference>
<dbReference type="Pfam" id="PF00005">
    <property type="entry name" value="ABC_tran"/>
    <property type="match status" value="1"/>
</dbReference>
<dbReference type="AlphaFoldDB" id="A0A6P2BZK1"/>
<evidence type="ECO:0000313" key="8">
    <source>
        <dbReference type="EMBL" id="TVZ04378.1"/>
    </source>
</evidence>
<evidence type="ECO:0000256" key="1">
    <source>
        <dbReference type="ARBA" id="ARBA00004202"/>
    </source>
</evidence>
<name>A0A6P2BZK1_9ACTN</name>
<organism evidence="8 9">
    <name type="scientific">Trebonia kvetii</name>
    <dbReference type="NCBI Taxonomy" id="2480626"/>
    <lineage>
        <taxon>Bacteria</taxon>
        <taxon>Bacillati</taxon>
        <taxon>Actinomycetota</taxon>
        <taxon>Actinomycetes</taxon>
        <taxon>Streptosporangiales</taxon>
        <taxon>Treboniaceae</taxon>
        <taxon>Trebonia</taxon>
    </lineage>
</organism>
<dbReference type="PANTHER" id="PTHR42711:SF19">
    <property type="entry name" value="DOXORUBICIN RESISTANCE ATP-BINDING PROTEIN DRRA"/>
    <property type="match status" value="1"/>
</dbReference>
<keyword evidence="4 8" id="KW-0067">ATP-binding</keyword>
<dbReference type="SUPFAM" id="SSF52540">
    <property type="entry name" value="P-loop containing nucleoside triphosphate hydrolases"/>
    <property type="match status" value="1"/>
</dbReference>
<dbReference type="GO" id="GO:0005524">
    <property type="term" value="F:ATP binding"/>
    <property type="evidence" value="ECO:0007669"/>
    <property type="project" value="UniProtKB-KW"/>
</dbReference>
<dbReference type="GO" id="GO:0016887">
    <property type="term" value="F:ATP hydrolysis activity"/>
    <property type="evidence" value="ECO:0007669"/>
    <property type="project" value="InterPro"/>
</dbReference>
<evidence type="ECO:0000256" key="2">
    <source>
        <dbReference type="ARBA" id="ARBA00022448"/>
    </source>
</evidence>
<dbReference type="SMART" id="SM00382">
    <property type="entry name" value="AAA"/>
    <property type="match status" value="1"/>
</dbReference>
<dbReference type="InterPro" id="IPR027417">
    <property type="entry name" value="P-loop_NTPase"/>
</dbReference>
<evidence type="ECO:0000256" key="5">
    <source>
        <dbReference type="ARBA" id="ARBA00023251"/>
    </source>
</evidence>
<feature type="region of interest" description="Disordered" evidence="6">
    <location>
        <begin position="250"/>
        <end position="270"/>
    </location>
</feature>
<dbReference type="RefSeq" id="WP_145854276.1">
    <property type="nucleotide sequence ID" value="NZ_RPFW01000003.1"/>
</dbReference>
<proteinExistence type="predicted"/>
<dbReference type="Proteomes" id="UP000460272">
    <property type="component" value="Unassembled WGS sequence"/>
</dbReference>
<dbReference type="OrthoDB" id="9804819at2"/>
<gene>
    <name evidence="8" type="ORF">EAS64_18595</name>
</gene>
<dbReference type="Gene3D" id="3.40.50.300">
    <property type="entry name" value="P-loop containing nucleotide triphosphate hydrolases"/>
    <property type="match status" value="1"/>
</dbReference>
<keyword evidence="5" id="KW-0046">Antibiotic resistance</keyword>
<dbReference type="PANTHER" id="PTHR42711">
    <property type="entry name" value="ABC TRANSPORTER ATP-BINDING PROTEIN"/>
    <property type="match status" value="1"/>
</dbReference>
<evidence type="ECO:0000256" key="4">
    <source>
        <dbReference type="ARBA" id="ARBA00022840"/>
    </source>
</evidence>
<dbReference type="PROSITE" id="PS50893">
    <property type="entry name" value="ABC_TRANSPORTER_2"/>
    <property type="match status" value="1"/>
</dbReference>
<dbReference type="InterPro" id="IPR050763">
    <property type="entry name" value="ABC_transporter_ATP-binding"/>
</dbReference>
<evidence type="ECO:0000256" key="6">
    <source>
        <dbReference type="SAM" id="MobiDB-lite"/>
    </source>
</evidence>
<dbReference type="InterPro" id="IPR017871">
    <property type="entry name" value="ABC_transporter-like_CS"/>
</dbReference>